<comment type="similarity">
    <text evidence="6">Belongs to the KhpB RNA-binding protein family.</text>
</comment>
<dbReference type="Pfam" id="PF13083">
    <property type="entry name" value="KH_KhpA-B"/>
    <property type="match status" value="1"/>
</dbReference>
<feature type="region of interest" description="Disordered" evidence="7">
    <location>
        <begin position="187"/>
        <end position="209"/>
    </location>
</feature>
<keyword evidence="1 6" id="KW-0963">Cytoplasm</keyword>
<name>A0A1H3AF43_9BACL</name>
<dbReference type="InterPro" id="IPR036867">
    <property type="entry name" value="R3H_dom_sf"/>
</dbReference>
<dbReference type="Proteomes" id="UP000198534">
    <property type="component" value="Unassembled WGS sequence"/>
</dbReference>
<dbReference type="InterPro" id="IPR015946">
    <property type="entry name" value="KH_dom-like_a/b"/>
</dbReference>
<evidence type="ECO:0000256" key="3">
    <source>
        <dbReference type="ARBA" id="ARBA00022960"/>
    </source>
</evidence>
<dbReference type="SUPFAM" id="SSF82708">
    <property type="entry name" value="R3H domain"/>
    <property type="match status" value="1"/>
</dbReference>
<dbReference type="InterPro" id="IPR039247">
    <property type="entry name" value="KhpB"/>
</dbReference>
<dbReference type="CDD" id="cd02414">
    <property type="entry name" value="KH-II_Jag"/>
    <property type="match status" value="1"/>
</dbReference>
<dbReference type="GO" id="GO:0005737">
    <property type="term" value="C:cytoplasm"/>
    <property type="evidence" value="ECO:0007669"/>
    <property type="project" value="UniProtKB-SubCell"/>
</dbReference>
<dbReference type="InterPro" id="IPR032782">
    <property type="entry name" value="KhpB_N"/>
</dbReference>
<dbReference type="Pfam" id="PF01424">
    <property type="entry name" value="R3H"/>
    <property type="match status" value="1"/>
</dbReference>
<feature type="domain" description="R3H" evidence="8">
    <location>
        <begin position="141"/>
        <end position="207"/>
    </location>
</feature>
<keyword evidence="10" id="KW-1185">Reference proteome</keyword>
<dbReference type="InterPro" id="IPR034079">
    <property type="entry name" value="R3H_KhpB"/>
</dbReference>
<keyword evidence="3 6" id="KW-0133">Cell shape</keyword>
<dbReference type="SMART" id="SM00393">
    <property type="entry name" value="R3H"/>
    <property type="match status" value="1"/>
</dbReference>
<dbReference type="Pfam" id="PF14804">
    <property type="entry name" value="Jag_N"/>
    <property type="match status" value="1"/>
</dbReference>
<proteinExistence type="inferred from homology"/>
<evidence type="ECO:0000256" key="4">
    <source>
        <dbReference type="ARBA" id="ARBA00023186"/>
    </source>
</evidence>
<dbReference type="CDD" id="cd02644">
    <property type="entry name" value="R3H_jag"/>
    <property type="match status" value="1"/>
</dbReference>
<dbReference type="PROSITE" id="PS51061">
    <property type="entry name" value="R3H"/>
    <property type="match status" value="1"/>
</dbReference>
<evidence type="ECO:0000256" key="2">
    <source>
        <dbReference type="ARBA" id="ARBA00022884"/>
    </source>
</evidence>
<organism evidence="9 10">
    <name type="scientific">Marininema mesophilum</name>
    <dbReference type="NCBI Taxonomy" id="1048340"/>
    <lineage>
        <taxon>Bacteria</taxon>
        <taxon>Bacillati</taxon>
        <taxon>Bacillota</taxon>
        <taxon>Bacilli</taxon>
        <taxon>Bacillales</taxon>
        <taxon>Thermoactinomycetaceae</taxon>
        <taxon>Marininema</taxon>
    </lineage>
</organism>
<dbReference type="PANTHER" id="PTHR35800:SF1">
    <property type="entry name" value="RNA-BINDING PROTEIN KHPB"/>
    <property type="match status" value="1"/>
</dbReference>
<evidence type="ECO:0000256" key="6">
    <source>
        <dbReference type="HAMAP-Rule" id="MF_00867"/>
    </source>
</evidence>
<feature type="region of interest" description="Jag_N domain" evidence="6">
    <location>
        <begin position="5"/>
        <end position="55"/>
    </location>
</feature>
<comment type="subcellular location">
    <subcellularLocation>
        <location evidence="6">Cytoplasm</location>
    </subcellularLocation>
</comment>
<dbReference type="Gene3D" id="3.30.30.80">
    <property type="entry name" value="probable RNA-binding protein from clostridium symbiosum atcc 14940"/>
    <property type="match status" value="1"/>
</dbReference>
<dbReference type="PANTHER" id="PTHR35800">
    <property type="entry name" value="PROTEIN JAG"/>
    <property type="match status" value="1"/>
</dbReference>
<evidence type="ECO:0000256" key="1">
    <source>
        <dbReference type="ARBA" id="ARBA00022490"/>
    </source>
</evidence>
<dbReference type="InterPro" id="IPR038247">
    <property type="entry name" value="Jag_N_dom_sf"/>
</dbReference>
<comment type="domain">
    <text evidence="6">Has an N-terminal Jag-N domain and 2 RNA-binding domains (KH and R3H).</text>
</comment>
<dbReference type="OrthoDB" id="9794483at2"/>
<reference evidence="9 10" key="1">
    <citation type="submission" date="2016-10" db="EMBL/GenBank/DDBJ databases">
        <authorList>
            <person name="de Groot N.N."/>
        </authorList>
    </citation>
    <scope>NUCLEOTIDE SEQUENCE [LARGE SCALE GENOMIC DNA]</scope>
    <source>
        <strain evidence="9 10">DSM 45610</strain>
    </source>
</reference>
<dbReference type="Gene3D" id="3.30.300.20">
    <property type="match status" value="1"/>
</dbReference>
<dbReference type="GO" id="GO:0003723">
    <property type="term" value="F:RNA binding"/>
    <property type="evidence" value="ECO:0007669"/>
    <property type="project" value="UniProtKB-UniRule"/>
</dbReference>
<gene>
    <name evidence="6" type="primary">khpB</name>
    <name evidence="6" type="synonym">eloR</name>
    <name evidence="9" type="ORF">SAMN05444487_11354</name>
</gene>
<comment type="function">
    <text evidence="6">A probable RNA chaperone. Forms a complex with KhpA which binds to cellular RNA and controls its expression. Plays a role in peptidoglycan (PG) homeostasis and cell length regulation.</text>
</comment>
<dbReference type="EMBL" id="FNNQ01000013">
    <property type="protein sequence ID" value="SDX27928.1"/>
    <property type="molecule type" value="Genomic_DNA"/>
</dbReference>
<dbReference type="HAMAP" id="MF_00867">
    <property type="entry name" value="KhpB"/>
    <property type="match status" value="1"/>
</dbReference>
<accession>A0A1H3AF43</accession>
<keyword evidence="5 6" id="KW-0961">Cell wall biogenesis/degradation</keyword>
<protein>
    <recommendedName>
        <fullName evidence="6">RNA-binding protein KhpB</fullName>
    </recommendedName>
    <alternativeName>
        <fullName evidence="6">RNA-binding protein EloR</fullName>
    </alternativeName>
</protein>
<evidence type="ECO:0000313" key="9">
    <source>
        <dbReference type="EMBL" id="SDX27928.1"/>
    </source>
</evidence>
<dbReference type="AlphaFoldDB" id="A0A1H3AF43"/>
<sequence length="209" mass="23612">MNKVTVTGKTVELAVEEALGRLSVSRDQVTITVLEEPKKGFLGWIGGRDAKVEVRILPSPVEKVESFLREVLDGMGLRSVRLEIEQQSDHVLVNFVGDELGILIGRRGQTLDALQYLTSIVANKAPGGYIRFVLDAEGYRKRREESLLRLADQIARQVMRNKKTITLEPMNPMERKVIHTQIQKQKELTTASEGKEPHRRVVVSWKTSK</sequence>
<dbReference type="GO" id="GO:0008360">
    <property type="term" value="P:regulation of cell shape"/>
    <property type="evidence" value="ECO:0007669"/>
    <property type="project" value="UniProtKB-KW"/>
</dbReference>
<keyword evidence="4 6" id="KW-0143">Chaperone</keyword>
<evidence type="ECO:0000313" key="10">
    <source>
        <dbReference type="Proteomes" id="UP000198534"/>
    </source>
</evidence>
<dbReference type="Gene3D" id="3.30.1370.50">
    <property type="entry name" value="R3H-like domain"/>
    <property type="match status" value="1"/>
</dbReference>
<keyword evidence="2 6" id="KW-0694">RNA-binding</keyword>
<dbReference type="InterPro" id="IPR038008">
    <property type="entry name" value="Jag_KH"/>
</dbReference>
<dbReference type="GO" id="GO:0009252">
    <property type="term" value="P:peptidoglycan biosynthetic process"/>
    <property type="evidence" value="ECO:0007669"/>
    <property type="project" value="UniProtKB-UniRule"/>
</dbReference>
<evidence type="ECO:0000256" key="5">
    <source>
        <dbReference type="ARBA" id="ARBA00023316"/>
    </source>
</evidence>
<dbReference type="STRING" id="1048340.SAMN05444487_11354"/>
<comment type="subunit">
    <text evidence="6">Forms a complex with KhpA.</text>
</comment>
<dbReference type="SMART" id="SM01245">
    <property type="entry name" value="Jag_N"/>
    <property type="match status" value="1"/>
</dbReference>
<dbReference type="GO" id="GO:0071555">
    <property type="term" value="P:cell wall organization"/>
    <property type="evidence" value="ECO:0007669"/>
    <property type="project" value="UniProtKB-KW"/>
</dbReference>
<dbReference type="NCBIfam" id="NF041568">
    <property type="entry name" value="Jag_EloR"/>
    <property type="match status" value="1"/>
</dbReference>
<evidence type="ECO:0000256" key="7">
    <source>
        <dbReference type="SAM" id="MobiDB-lite"/>
    </source>
</evidence>
<evidence type="ECO:0000259" key="8">
    <source>
        <dbReference type="PROSITE" id="PS51061"/>
    </source>
</evidence>
<dbReference type="InterPro" id="IPR001374">
    <property type="entry name" value="R3H_dom"/>
</dbReference>